<gene>
    <name evidence="1" type="ORF">DI616_01685</name>
</gene>
<dbReference type="AlphaFoldDB" id="A0A533IB63"/>
<accession>A0A533IB63</accession>
<reference evidence="1 2" key="1">
    <citation type="journal article" date="2017" name="Nat. Commun.">
        <title>In situ click chemistry generation of cyclooxygenase-2 inhibitors.</title>
        <authorList>
            <person name="Bhardwaj A."/>
            <person name="Kaur J."/>
            <person name="Wuest M."/>
            <person name="Wuest F."/>
        </authorList>
    </citation>
    <scope>NUCLEOTIDE SEQUENCE [LARGE SCALE GENOMIC DNA]</scope>
    <source>
        <strain evidence="1">S2_012_000_R3_94</strain>
    </source>
</reference>
<dbReference type="EMBL" id="VAFL01000001">
    <property type="protein sequence ID" value="TKW68729.1"/>
    <property type="molecule type" value="Genomic_DNA"/>
</dbReference>
<evidence type="ECO:0000313" key="1">
    <source>
        <dbReference type="EMBL" id="TKW68729.1"/>
    </source>
</evidence>
<dbReference type="Proteomes" id="UP000315344">
    <property type="component" value="Unassembled WGS sequence"/>
</dbReference>
<organism evidence="1 2">
    <name type="scientific">Paracoccus denitrificans</name>
    <dbReference type="NCBI Taxonomy" id="266"/>
    <lineage>
        <taxon>Bacteria</taxon>
        <taxon>Pseudomonadati</taxon>
        <taxon>Pseudomonadota</taxon>
        <taxon>Alphaproteobacteria</taxon>
        <taxon>Rhodobacterales</taxon>
        <taxon>Paracoccaceae</taxon>
        <taxon>Paracoccus</taxon>
    </lineage>
</organism>
<name>A0A533IB63_PARDE</name>
<protein>
    <submittedName>
        <fullName evidence="1">Uncharacterized protein</fullName>
    </submittedName>
</protein>
<comment type="caution">
    <text evidence="1">The sequence shown here is derived from an EMBL/GenBank/DDBJ whole genome shotgun (WGS) entry which is preliminary data.</text>
</comment>
<evidence type="ECO:0000313" key="2">
    <source>
        <dbReference type="Proteomes" id="UP000315344"/>
    </source>
</evidence>
<proteinExistence type="predicted"/>
<sequence>MTDIRPRPNWMKPLQADPAAVDAAFQACVDVYRDHPAPTHLCRQCLSEEMEKQIIGAAHLAQQGKTPSPQDFAQIYFEHPDCVGGLDTIKLFLPHGIRTMLSGRPPNGFGSYSYPEVLEANLKAGFWFWPAKLIDPVRELAARLFWDWFRDGRYDWPRPEQGAEDMIGPGDEIMTLCIACLIDPADLIGALTTLKTTQSDEALSIAGSFAPENPFYISFETAREPAKYKPASDKIAVSLAAREAQAALSLVTPDWLRAAFWRHEAQQPKLAADLSEYEKYYDIKTAETRQRAGDPILTDWPDLPRV</sequence>